<protein>
    <recommendedName>
        <fullName evidence="1">DNA-binding protein Rv2175c wHTH domain-containing protein</fullName>
    </recommendedName>
</protein>
<proteinExistence type="predicted"/>
<dbReference type="InterPro" id="IPR048576">
    <property type="entry name" value="Rv2175c_wHTH"/>
</dbReference>
<evidence type="ECO:0000313" key="2">
    <source>
        <dbReference type="EMBL" id="KKL92432.1"/>
    </source>
</evidence>
<gene>
    <name evidence="2" type="ORF">LCGC14_1884730</name>
</gene>
<sequence length="69" mass="8156">MAKLLSLSEAARRLDISPEAVRQLVFRGTLVHVRKDRRNWVPESAVRSMLKDFKWRRDHSRRSSRVIAL</sequence>
<dbReference type="Pfam" id="PF21531">
    <property type="entry name" value="Rv2175c_wHTH"/>
    <property type="match status" value="1"/>
</dbReference>
<evidence type="ECO:0000259" key="1">
    <source>
        <dbReference type="Pfam" id="PF21531"/>
    </source>
</evidence>
<name>A0A0F9IZI3_9ZZZZ</name>
<reference evidence="2" key="1">
    <citation type="journal article" date="2015" name="Nature">
        <title>Complex archaea that bridge the gap between prokaryotes and eukaryotes.</title>
        <authorList>
            <person name="Spang A."/>
            <person name="Saw J.H."/>
            <person name="Jorgensen S.L."/>
            <person name="Zaremba-Niedzwiedzka K."/>
            <person name="Martijn J."/>
            <person name="Lind A.E."/>
            <person name="van Eijk R."/>
            <person name="Schleper C."/>
            <person name="Guy L."/>
            <person name="Ettema T.J."/>
        </authorList>
    </citation>
    <scope>NUCLEOTIDE SEQUENCE</scope>
</reference>
<dbReference type="AlphaFoldDB" id="A0A0F9IZI3"/>
<dbReference type="GO" id="GO:0003677">
    <property type="term" value="F:DNA binding"/>
    <property type="evidence" value="ECO:0007669"/>
    <property type="project" value="InterPro"/>
</dbReference>
<accession>A0A0F9IZI3</accession>
<dbReference type="EMBL" id="LAZR01019463">
    <property type="protein sequence ID" value="KKL92432.1"/>
    <property type="molecule type" value="Genomic_DNA"/>
</dbReference>
<comment type="caution">
    <text evidence="2">The sequence shown here is derived from an EMBL/GenBank/DDBJ whole genome shotgun (WGS) entry which is preliminary data.</text>
</comment>
<organism evidence="2">
    <name type="scientific">marine sediment metagenome</name>
    <dbReference type="NCBI Taxonomy" id="412755"/>
    <lineage>
        <taxon>unclassified sequences</taxon>
        <taxon>metagenomes</taxon>
        <taxon>ecological metagenomes</taxon>
    </lineage>
</organism>
<feature type="domain" description="DNA-binding protein Rv2175c wHTH" evidence="1">
    <location>
        <begin position="3"/>
        <end position="43"/>
    </location>
</feature>